<accession>A0ABD2HXX2</accession>
<reference evidence="2 3" key="1">
    <citation type="submission" date="2024-10" db="EMBL/GenBank/DDBJ databases">
        <authorList>
            <person name="Kim D."/>
        </authorList>
    </citation>
    <scope>NUCLEOTIDE SEQUENCE [LARGE SCALE GENOMIC DNA]</scope>
    <source>
        <strain evidence="2">BH-2024</strain>
    </source>
</reference>
<feature type="compositionally biased region" description="Basic residues" evidence="1">
    <location>
        <begin position="98"/>
        <end position="108"/>
    </location>
</feature>
<feature type="region of interest" description="Disordered" evidence="1">
    <location>
        <begin position="1"/>
        <end position="108"/>
    </location>
</feature>
<organism evidence="2 3">
    <name type="scientific">Heterodera trifolii</name>
    <dbReference type="NCBI Taxonomy" id="157864"/>
    <lineage>
        <taxon>Eukaryota</taxon>
        <taxon>Metazoa</taxon>
        <taxon>Ecdysozoa</taxon>
        <taxon>Nematoda</taxon>
        <taxon>Chromadorea</taxon>
        <taxon>Rhabditida</taxon>
        <taxon>Tylenchina</taxon>
        <taxon>Tylenchomorpha</taxon>
        <taxon>Tylenchoidea</taxon>
        <taxon>Heteroderidae</taxon>
        <taxon>Heteroderinae</taxon>
        <taxon>Heterodera</taxon>
    </lineage>
</organism>
<feature type="compositionally biased region" description="Gly residues" evidence="1">
    <location>
        <begin position="1"/>
        <end position="15"/>
    </location>
</feature>
<name>A0ABD2HXX2_9BILA</name>
<feature type="compositionally biased region" description="Basic and acidic residues" evidence="1">
    <location>
        <begin position="87"/>
        <end position="97"/>
    </location>
</feature>
<dbReference type="AlphaFoldDB" id="A0ABD2HXX2"/>
<evidence type="ECO:0000313" key="3">
    <source>
        <dbReference type="Proteomes" id="UP001620626"/>
    </source>
</evidence>
<sequence length="108" mass="12377">MEGGHGWHGMGGPTGRGLLASPTQLRPTPLQAKNKKRGRMELNRMSQGWEQRTESRAQLPPRDDWDGRLLRRRMAQKIAEEWGGQLRGEKGREGGRHDQKRKKKGQRT</sequence>
<protein>
    <submittedName>
        <fullName evidence="2">Uncharacterized protein</fullName>
    </submittedName>
</protein>
<keyword evidence="3" id="KW-1185">Reference proteome</keyword>
<proteinExistence type="predicted"/>
<comment type="caution">
    <text evidence="2">The sequence shown here is derived from an EMBL/GenBank/DDBJ whole genome shotgun (WGS) entry which is preliminary data.</text>
</comment>
<evidence type="ECO:0000256" key="1">
    <source>
        <dbReference type="SAM" id="MobiDB-lite"/>
    </source>
</evidence>
<dbReference type="EMBL" id="JBICBT010001324">
    <property type="protein sequence ID" value="KAL3073174.1"/>
    <property type="molecule type" value="Genomic_DNA"/>
</dbReference>
<feature type="compositionally biased region" description="Basic and acidic residues" evidence="1">
    <location>
        <begin position="51"/>
        <end position="69"/>
    </location>
</feature>
<evidence type="ECO:0000313" key="2">
    <source>
        <dbReference type="EMBL" id="KAL3073174.1"/>
    </source>
</evidence>
<gene>
    <name evidence="2" type="ORF">niasHT_035450</name>
</gene>
<dbReference type="Proteomes" id="UP001620626">
    <property type="component" value="Unassembled WGS sequence"/>
</dbReference>